<organism evidence="7 8">
    <name type="scientific">Phlebiopsis gigantea (strain 11061_1 CR5-6)</name>
    <name type="common">White-rot fungus</name>
    <name type="synonym">Peniophora gigantea</name>
    <dbReference type="NCBI Taxonomy" id="745531"/>
    <lineage>
        <taxon>Eukaryota</taxon>
        <taxon>Fungi</taxon>
        <taxon>Dikarya</taxon>
        <taxon>Basidiomycota</taxon>
        <taxon>Agaricomycotina</taxon>
        <taxon>Agaricomycetes</taxon>
        <taxon>Polyporales</taxon>
        <taxon>Phanerochaetaceae</taxon>
        <taxon>Phlebiopsis</taxon>
    </lineage>
</organism>
<keyword evidence="2" id="KW-0342">GTP-binding</keyword>
<evidence type="ECO:0000256" key="2">
    <source>
        <dbReference type="ARBA" id="ARBA00023134"/>
    </source>
</evidence>
<proteinExistence type="predicted"/>
<dbReference type="PANTHER" id="PTHR45709:SF3">
    <property type="entry name" value="GUANINE NUCLEOTIDE-BINDING PROTEIN-LIKE 1"/>
    <property type="match status" value="1"/>
</dbReference>
<dbReference type="SUPFAM" id="SSF52540">
    <property type="entry name" value="P-loop containing nucleoside triphosphate hydrolases"/>
    <property type="match status" value="1"/>
</dbReference>
<feature type="region of interest" description="Disordered" evidence="5">
    <location>
        <begin position="18"/>
        <end position="44"/>
    </location>
</feature>
<evidence type="ECO:0000256" key="4">
    <source>
        <dbReference type="ARBA" id="ARBA00039902"/>
    </source>
</evidence>
<dbReference type="GO" id="GO:0003924">
    <property type="term" value="F:GTPase activity"/>
    <property type="evidence" value="ECO:0007669"/>
    <property type="project" value="InterPro"/>
</dbReference>
<feature type="compositionally biased region" description="Acidic residues" evidence="5">
    <location>
        <begin position="594"/>
        <end position="619"/>
    </location>
</feature>
<reference evidence="7 8" key="1">
    <citation type="journal article" date="2014" name="PLoS Genet.">
        <title>Analysis of the Phlebiopsis gigantea genome, transcriptome and secretome provides insight into its pioneer colonization strategies of wood.</title>
        <authorList>
            <person name="Hori C."/>
            <person name="Ishida T."/>
            <person name="Igarashi K."/>
            <person name="Samejima M."/>
            <person name="Suzuki H."/>
            <person name="Master E."/>
            <person name="Ferreira P."/>
            <person name="Ruiz-Duenas F.J."/>
            <person name="Held B."/>
            <person name="Canessa P."/>
            <person name="Larrondo L.F."/>
            <person name="Schmoll M."/>
            <person name="Druzhinina I.S."/>
            <person name="Kubicek C.P."/>
            <person name="Gaskell J.A."/>
            <person name="Kersten P."/>
            <person name="St John F."/>
            <person name="Glasner J."/>
            <person name="Sabat G."/>
            <person name="Splinter BonDurant S."/>
            <person name="Syed K."/>
            <person name="Yadav J."/>
            <person name="Mgbeahuruike A.C."/>
            <person name="Kovalchuk A."/>
            <person name="Asiegbu F.O."/>
            <person name="Lackner G."/>
            <person name="Hoffmeister D."/>
            <person name="Rencoret J."/>
            <person name="Gutierrez A."/>
            <person name="Sun H."/>
            <person name="Lindquist E."/>
            <person name="Barry K."/>
            <person name="Riley R."/>
            <person name="Grigoriev I.V."/>
            <person name="Henrissat B."/>
            <person name="Kues U."/>
            <person name="Berka R.M."/>
            <person name="Martinez A.T."/>
            <person name="Covert S.F."/>
            <person name="Blanchette R.A."/>
            <person name="Cullen D."/>
        </authorList>
    </citation>
    <scope>NUCLEOTIDE SEQUENCE [LARGE SCALE GENOMIC DNA]</scope>
    <source>
        <strain evidence="7 8">11061_1 CR5-6</strain>
    </source>
</reference>
<feature type="region of interest" description="Disordered" evidence="5">
    <location>
        <begin position="587"/>
        <end position="651"/>
    </location>
</feature>
<evidence type="ECO:0000259" key="6">
    <source>
        <dbReference type="Pfam" id="PF01926"/>
    </source>
</evidence>
<feature type="compositionally biased region" description="Basic and acidic residues" evidence="5">
    <location>
        <begin position="18"/>
        <end position="27"/>
    </location>
</feature>
<keyword evidence="8" id="KW-1185">Reference proteome</keyword>
<dbReference type="Proteomes" id="UP000053257">
    <property type="component" value="Unassembled WGS sequence"/>
</dbReference>
<accession>A0A0C3SDQ4</accession>
<dbReference type="PANTHER" id="PTHR45709">
    <property type="entry name" value="LARGE SUBUNIT GTPASE 1 HOMOLOG-RELATED"/>
    <property type="match status" value="1"/>
</dbReference>
<protein>
    <recommendedName>
        <fullName evidence="4">Guanine nucleotide-binding protein-like 1</fullName>
    </recommendedName>
</protein>
<evidence type="ECO:0000256" key="5">
    <source>
        <dbReference type="SAM" id="MobiDB-lite"/>
    </source>
</evidence>
<dbReference type="InterPro" id="IPR027417">
    <property type="entry name" value="P-loop_NTPase"/>
</dbReference>
<dbReference type="STRING" id="745531.A0A0C3SDQ4"/>
<feature type="compositionally biased region" description="Acidic residues" evidence="5">
    <location>
        <begin position="642"/>
        <end position="651"/>
    </location>
</feature>
<dbReference type="Gene3D" id="3.40.50.300">
    <property type="entry name" value="P-loop containing nucleotide triphosphate hydrolases"/>
    <property type="match status" value="1"/>
</dbReference>
<gene>
    <name evidence="7" type="ORF">PHLGIDRAFT_21344</name>
</gene>
<dbReference type="EMBL" id="KN840442">
    <property type="protein sequence ID" value="KIP12057.1"/>
    <property type="molecule type" value="Genomic_DNA"/>
</dbReference>
<dbReference type="OrthoDB" id="61815at2759"/>
<dbReference type="InterPro" id="IPR006073">
    <property type="entry name" value="GTP-bd"/>
</dbReference>
<evidence type="ECO:0000313" key="7">
    <source>
        <dbReference type="EMBL" id="KIP12057.1"/>
    </source>
</evidence>
<dbReference type="GO" id="GO:0005525">
    <property type="term" value="F:GTP binding"/>
    <property type="evidence" value="ECO:0007669"/>
    <property type="project" value="UniProtKB-KW"/>
</dbReference>
<dbReference type="HOGENOM" id="CLU_013649_2_0_1"/>
<dbReference type="Pfam" id="PF01926">
    <property type="entry name" value="MMR_HSR1"/>
    <property type="match status" value="1"/>
</dbReference>
<sequence>MPRKVAFSHRQKREQLLRKRAIKRGDIEDTPTTHSDRRRNPRVQHSLADSAVVESARKLQSAFVKLPKEFLQQTTLLSASLPLPRPIPSQAAVWLDATPAVAVRDDDTSQLTCPRRPKWRYNMSKKEVENNEEGLFKKWIDQTDALVDAWAEPDVPSTADSPDQIEAESMPRAPTTFERNLEVWRQLWRVVEISQIVLILLDSRCPLLHYPPSLAAYLASPQLSRKRTILVLTKVDISGPARADAWARYFQHRYPSFRIVQVETYAEKVVSSGRRAYEPYLPSTFRQKFVDALRDTHAELLQAPEHIRDDPEKLAAWKPSVKRDVDWDSVLNARGGKVGLAVGGAAAPRAKGSGEHEEASAEHAVHEEDVDLDFLTVGLIGQPNVGKSSLLNALFGVQKVTASKTPGKTKHFQTLFWTSDVRLVDCPGLVMPNLVPMETQVLTGILPISRVSAVSLCVYNAAQLLPLERIFALEHPGLQSAPEADKRTWRGPRPQTERGRSAPPWTAMDVLIAFAVKKGWKTARAGRPDINRAGNYILRMLAEGKIRWAFWPPDTPLETVEAQHEPGLGIWIPQGNEADFDISEGEHDVQPEVDATDSEEDEVEEISDESEDGEDESDVDNGTHPLVSAGTSRFAALQLGADGDEDEDNDN</sequence>
<keyword evidence="1" id="KW-0547">Nucleotide-binding</keyword>
<evidence type="ECO:0000313" key="8">
    <source>
        <dbReference type="Proteomes" id="UP000053257"/>
    </source>
</evidence>
<dbReference type="AlphaFoldDB" id="A0A0C3SDQ4"/>
<evidence type="ECO:0000256" key="1">
    <source>
        <dbReference type="ARBA" id="ARBA00022741"/>
    </source>
</evidence>
<feature type="region of interest" description="Disordered" evidence="5">
    <location>
        <begin position="482"/>
        <end position="502"/>
    </location>
</feature>
<comment type="function">
    <text evidence="3">Possible regulatory or functional link with the histocompatibility cluster.</text>
</comment>
<feature type="domain" description="G" evidence="6">
    <location>
        <begin position="376"/>
        <end position="431"/>
    </location>
</feature>
<dbReference type="InterPro" id="IPR043358">
    <property type="entry name" value="GNL1-like"/>
</dbReference>
<evidence type="ECO:0000256" key="3">
    <source>
        <dbReference type="ARBA" id="ARBA00037770"/>
    </source>
</evidence>
<name>A0A0C3SDQ4_PHLG1</name>